<feature type="region of interest" description="Disordered" evidence="3">
    <location>
        <begin position="1254"/>
        <end position="1318"/>
    </location>
</feature>
<feature type="region of interest" description="Disordered" evidence="3">
    <location>
        <begin position="1154"/>
        <end position="1173"/>
    </location>
</feature>
<dbReference type="InterPro" id="IPR036546">
    <property type="entry name" value="MED15_KIX"/>
</dbReference>
<feature type="compositionally biased region" description="Low complexity" evidence="3">
    <location>
        <begin position="239"/>
        <end position="255"/>
    </location>
</feature>
<feature type="region of interest" description="Disordered" evidence="3">
    <location>
        <begin position="16"/>
        <end position="48"/>
    </location>
</feature>
<sequence>MAGNFQQQQQAQMNAIVMQQQQQQHPQAQRAQQPQQRPQQQGQSLNGGMTAQLQSKIIGALKDQTGPLAGWQATVMINERLTYVLKIVGNLRLASQATGRSLTISDLVEMSLKSEKEIFEGSADKDHYKHQIEQKQSLLLEKRNGAAQNMQQSIADQARASAQAQHAAIQQQLMNPNMNPNMMQGQVPRSQGFQHLQHQMTASPIPGQGNQQINGGMPNLGMPPNMTPNQQQHFQMSMQQQGQQPGGQQLQNGMGTSQNGPGNPAELMIQNLAKRMMDGAPPEQNNKLRQRVNDTVDAAILQQYAANGLDSVLIAYRHEAFKHFREQNQARQLQAAQQQQSQMAMNQQQAQNIPVTAPPMQQQRSMNSGLAQPPTTGSGKTEFFAGNMIDQQQQGVMAEQQGQTVLPISSAPRNATPQPGLMAGQQMKFNDQRVIGNQTFPPQHRQHLVNMQQQRAQQQTSAATLAQQQQAMRAAPQANMSGLNGQPGGMGPGTVPPNLGSAMPSLNAPLTRPPSQMNQSAEAPMNPNMQFGQTTDPRFTQANQRSQMQASIIAGMPPGIQNRILALPQEKVSEAISKWQMRQRNPQLGPSGQNGMGPANNQLRQGPQNPQQGQFNPQNALSQPVMTNPGRPPQPHLANGLSAQQQILLQQQMNRMNQNPRLLQQRNVNQAPMSPQQMNQMDGWDIPPLALGHHSMPRNIPPEIKKWGSLRNWIQQSAGMPPDSLEVVSSLQRLHFNQVMRQRQQTSGGMQPGGPSPASNMAIGNPAPASGSNGLPPGMQPVTASDIQNARNNNSHLATVADDQIRNHMIRTRMQQWHQQRQAMSQEQLQSQLKRMQQSRPGMPGQMPQPPNNGQMQQPRPQPQQSVDPAAGRANKLVPGGRGNAAHSSPIEPSNKSLKRQSSEDVVEVPNPSSQQPQRTPQQSQVLKASGPSAQTPQQQQVVDRLRQFGREETEAARTTSMPDIPMDQATKTKTHAAIFAAVVMISKARSRLLAWYSLTQDDTRAKYFFRSQYRLSRQFKDKEMKYIHENLSMNFEEAESIEISANSMVADFESAASQNKSCQNASHPDAAATQTSPQPGPSSGLLLNAENLQRVQSQINMQKVPNRGSTTPAAPTSSAPPFQFGGPSPHGAPAYGNGKQLSVADLKIPARKRVKTNPSESTPGAISSPIINKNVSPEFNRANMPQPKQQAKPIFNCTDRDCERLEVGFENAQALEEHNQEEHIKPKADPAKYTLGGLSDALGLDFQGKPKVAAGEATAQTNSRQVQTPHIKSGTPMSRRNSMARQGSSTGKSSKLGDLSKRQDTPQEAGGGNPWANTIVDQQDLVSTFKHLESMVGGGISDMNVYRSITPNESPESNATATTETSDISDGVALDINLNFDFDDNWQPFRGSESCGVADLNNFDFGSDNVMLQQDEEPMGCYMTWGDAQQDFSNPIVFDGSMHDMNPGQ</sequence>
<feature type="compositionally biased region" description="Polar residues" evidence="3">
    <location>
        <begin position="1259"/>
        <end position="1294"/>
    </location>
</feature>
<evidence type="ECO:0000313" key="6">
    <source>
        <dbReference type="Proteomes" id="UP000887226"/>
    </source>
</evidence>
<feature type="region of interest" description="Disordered" evidence="3">
    <location>
        <begin position="239"/>
        <end position="265"/>
    </location>
</feature>
<dbReference type="EMBL" id="MU253756">
    <property type="protein sequence ID" value="KAG9248100.1"/>
    <property type="molecule type" value="Genomic_DNA"/>
</dbReference>
<dbReference type="OrthoDB" id="3918840at2759"/>
<dbReference type="Pfam" id="PF16987">
    <property type="entry name" value="KIX_2"/>
    <property type="match status" value="1"/>
</dbReference>
<feature type="region of interest" description="Disordered" evidence="3">
    <location>
        <begin position="584"/>
        <end position="638"/>
    </location>
</feature>
<feature type="compositionally biased region" description="Polar residues" evidence="3">
    <location>
        <begin position="584"/>
        <end position="593"/>
    </location>
</feature>
<evidence type="ECO:0000313" key="5">
    <source>
        <dbReference type="EMBL" id="KAG9248100.1"/>
    </source>
</evidence>
<keyword evidence="2" id="KW-0539">Nucleus</keyword>
<organism evidence="5 6">
    <name type="scientific">Calycina marina</name>
    <dbReference type="NCBI Taxonomy" id="1763456"/>
    <lineage>
        <taxon>Eukaryota</taxon>
        <taxon>Fungi</taxon>
        <taxon>Dikarya</taxon>
        <taxon>Ascomycota</taxon>
        <taxon>Pezizomycotina</taxon>
        <taxon>Leotiomycetes</taxon>
        <taxon>Helotiales</taxon>
        <taxon>Pezizellaceae</taxon>
        <taxon>Calycina</taxon>
    </lineage>
</organism>
<feature type="compositionally biased region" description="Low complexity" evidence="3">
    <location>
        <begin position="1110"/>
        <end position="1122"/>
    </location>
</feature>
<feature type="domain" description="Mediator complex subunit 15 KIX" evidence="4">
    <location>
        <begin position="70"/>
        <end position="149"/>
    </location>
</feature>
<proteinExistence type="predicted"/>
<comment type="subcellular location">
    <subcellularLocation>
        <location evidence="1">Nucleus</location>
    </subcellularLocation>
</comment>
<dbReference type="Proteomes" id="UP000887226">
    <property type="component" value="Unassembled WGS sequence"/>
</dbReference>
<keyword evidence="6" id="KW-1185">Reference proteome</keyword>
<feature type="compositionally biased region" description="Low complexity" evidence="3">
    <location>
        <begin position="16"/>
        <end position="43"/>
    </location>
</feature>
<comment type="caution">
    <text evidence="5">The sequence shown here is derived from an EMBL/GenBank/DDBJ whole genome shotgun (WGS) entry which is preliminary data.</text>
</comment>
<feature type="region of interest" description="Disordered" evidence="3">
    <location>
        <begin position="814"/>
        <end position="941"/>
    </location>
</feature>
<evidence type="ECO:0000259" key="4">
    <source>
        <dbReference type="Pfam" id="PF16987"/>
    </source>
</evidence>
<protein>
    <recommendedName>
        <fullName evidence="4">Mediator complex subunit 15 KIX domain-containing protein</fullName>
    </recommendedName>
</protein>
<reference evidence="5" key="1">
    <citation type="journal article" date="2021" name="IMA Fungus">
        <title>Genomic characterization of three marine fungi, including Emericellopsis atlantica sp. nov. with signatures of a generalist lifestyle and marine biomass degradation.</title>
        <authorList>
            <person name="Hagestad O.C."/>
            <person name="Hou L."/>
            <person name="Andersen J.H."/>
            <person name="Hansen E.H."/>
            <person name="Altermark B."/>
            <person name="Li C."/>
            <person name="Kuhnert E."/>
            <person name="Cox R.J."/>
            <person name="Crous P.W."/>
            <person name="Spatafora J.W."/>
            <person name="Lail K."/>
            <person name="Amirebrahimi M."/>
            <person name="Lipzen A."/>
            <person name="Pangilinan J."/>
            <person name="Andreopoulos W."/>
            <person name="Hayes R.D."/>
            <person name="Ng V."/>
            <person name="Grigoriev I.V."/>
            <person name="Jackson S.A."/>
            <person name="Sutton T.D.S."/>
            <person name="Dobson A.D.W."/>
            <person name="Rama T."/>
        </authorList>
    </citation>
    <scope>NUCLEOTIDE SEQUENCE</scope>
    <source>
        <strain evidence="5">TRa3180A</strain>
    </source>
</reference>
<evidence type="ECO:0000256" key="2">
    <source>
        <dbReference type="ARBA" id="ARBA00023242"/>
    </source>
</evidence>
<dbReference type="GO" id="GO:0005634">
    <property type="term" value="C:nucleus"/>
    <property type="evidence" value="ECO:0007669"/>
    <property type="project" value="UniProtKB-SubCell"/>
</dbReference>
<feature type="region of interest" description="Disordered" evidence="3">
    <location>
        <begin position="453"/>
        <end position="504"/>
    </location>
</feature>
<feature type="region of interest" description="Disordered" evidence="3">
    <location>
        <begin position="1060"/>
        <end position="1086"/>
    </location>
</feature>
<feature type="compositionally biased region" description="Low complexity" evidence="3">
    <location>
        <begin position="453"/>
        <end position="484"/>
    </location>
</feature>
<gene>
    <name evidence="5" type="ORF">BJ878DRAFT_93905</name>
</gene>
<feature type="compositionally biased region" description="Low complexity" evidence="3">
    <location>
        <begin position="836"/>
        <end position="866"/>
    </location>
</feature>
<feature type="region of interest" description="Disordered" evidence="3">
    <location>
        <begin position="1105"/>
        <end position="1139"/>
    </location>
</feature>
<feature type="compositionally biased region" description="Low complexity" evidence="3">
    <location>
        <begin position="912"/>
        <end position="925"/>
    </location>
</feature>
<evidence type="ECO:0000256" key="1">
    <source>
        <dbReference type="ARBA" id="ARBA00004123"/>
    </source>
</evidence>
<feature type="compositionally biased region" description="Low complexity" evidence="3">
    <location>
        <begin position="600"/>
        <end position="619"/>
    </location>
</feature>
<feature type="compositionally biased region" description="Polar residues" evidence="3">
    <location>
        <begin position="1060"/>
        <end position="1078"/>
    </location>
</feature>
<feature type="compositionally biased region" description="Polar residues" evidence="3">
    <location>
        <begin position="814"/>
        <end position="835"/>
    </location>
</feature>
<feature type="region of interest" description="Disordered" evidence="3">
    <location>
        <begin position="741"/>
        <end position="785"/>
    </location>
</feature>
<evidence type="ECO:0000256" key="3">
    <source>
        <dbReference type="SAM" id="MobiDB-lite"/>
    </source>
</evidence>
<feature type="compositionally biased region" description="Polar residues" evidence="3">
    <location>
        <begin position="1157"/>
        <end position="1173"/>
    </location>
</feature>
<feature type="compositionally biased region" description="Polar residues" evidence="3">
    <location>
        <begin position="932"/>
        <end position="941"/>
    </location>
</feature>
<name>A0A9P8CIQ5_9HELO</name>
<accession>A0A9P8CIQ5</accession>